<organism evidence="1 2">
    <name type="scientific">Kribbella qitaiheensis</name>
    <dbReference type="NCBI Taxonomy" id="1544730"/>
    <lineage>
        <taxon>Bacteria</taxon>
        <taxon>Bacillati</taxon>
        <taxon>Actinomycetota</taxon>
        <taxon>Actinomycetes</taxon>
        <taxon>Propionibacteriales</taxon>
        <taxon>Kribbellaceae</taxon>
        <taxon>Kribbella</taxon>
    </lineage>
</organism>
<protein>
    <submittedName>
        <fullName evidence="1">RloB domain-containing protein</fullName>
    </submittedName>
</protein>
<proteinExistence type="predicted"/>
<keyword evidence="2" id="KW-1185">Reference proteome</keyword>
<evidence type="ECO:0000313" key="2">
    <source>
        <dbReference type="Proteomes" id="UP000515563"/>
    </source>
</evidence>
<dbReference type="AlphaFoldDB" id="A0A7G6X422"/>
<dbReference type="Pfam" id="PF13707">
    <property type="entry name" value="RloB"/>
    <property type="match status" value="1"/>
</dbReference>
<dbReference type="InterPro" id="IPR025591">
    <property type="entry name" value="RloB"/>
</dbReference>
<dbReference type="KEGG" id="kqi:F1D05_27595"/>
<gene>
    <name evidence="1" type="ORF">F1D05_27595</name>
</gene>
<name>A0A7G6X422_9ACTN</name>
<dbReference type="Proteomes" id="UP000515563">
    <property type="component" value="Chromosome"/>
</dbReference>
<evidence type="ECO:0000313" key="1">
    <source>
        <dbReference type="EMBL" id="QNE20987.1"/>
    </source>
</evidence>
<sequence length="181" mass="20675">MIFCEGEASEPDYINAVKRLPQVQRNVAVNIEIDPERGVPLTLVERAVARLKSDAEIDECWCVFDVEWPRHHPNLDRALRMAKTNGIKLAISTPCFELWLILHFQDQTAFLDNRTAESLSRRLEGRTGKRIDGSKYLPLRRDASKRAAALVDRHRRDQTVFPNDNPSSTMHELLATIEPSS</sequence>
<reference evidence="2" key="1">
    <citation type="submission" date="2019-09" db="EMBL/GenBank/DDBJ databases">
        <title>Antimicrobial potential of Antarctic Bacteria.</title>
        <authorList>
            <person name="Benaud N."/>
            <person name="Edwards R.J."/>
            <person name="Ferrari B.C."/>
        </authorList>
    </citation>
    <scope>NUCLEOTIDE SEQUENCE [LARGE SCALE GENOMIC DNA]</scope>
    <source>
        <strain evidence="2">SPB151</strain>
    </source>
</reference>
<reference evidence="1 2" key="2">
    <citation type="journal article" date="2020" name="Microbiol. Resour. Announc.">
        <title>Antarctic desert soil bacteria exhibit high novel natural product potential, evaluated through long-read genome sequencing and comparative genomics.</title>
        <authorList>
            <person name="Benaud N."/>
            <person name="Edwards R.J."/>
            <person name="Amos T.G."/>
            <person name="D'Agostino P.M."/>
            <person name="Gutierrez-Chavez C."/>
            <person name="Montgomery K."/>
            <person name="Nicetic I."/>
            <person name="Ferrari B.C."/>
        </authorList>
    </citation>
    <scope>NUCLEOTIDE SEQUENCE [LARGE SCALE GENOMIC DNA]</scope>
    <source>
        <strain evidence="1 2">SPB151</strain>
    </source>
</reference>
<accession>A0A7G6X422</accession>
<dbReference type="EMBL" id="CP043661">
    <property type="protein sequence ID" value="QNE20987.1"/>
    <property type="molecule type" value="Genomic_DNA"/>
</dbReference>